<sequence length="270" mass="31908">MEREKGIPTKGVLRQKKTQTFTKQNRYFPKKSLQFFIEHYWSVEWNLPTNEMFVAETLPYPSVHLVFENRNSKVYGVHQKKFSICLQGKGSVFGVKFRPGGFFPFYKKTISSLTNLAIPIQSLALPSNIDILKIESKICRTNNVKDRIIIIENWFDQIKPIRDSKIDTINHIIDDIKSDVSITKVDQISKLHTIQIRTLQRLFLEYVGVSPKWVILQFRMQEILERLEKEQMIHFADFSNEFGFFDQAHFNRMFKKFIGFTPEKYLESLK</sequence>
<evidence type="ECO:0000256" key="2">
    <source>
        <dbReference type="ARBA" id="ARBA00023125"/>
    </source>
</evidence>
<dbReference type="RefSeq" id="WP_012387428.1">
    <property type="nucleotide sequence ID" value="NC_010602.1"/>
</dbReference>
<dbReference type="SUPFAM" id="SSF46689">
    <property type="entry name" value="Homeodomain-like"/>
    <property type="match status" value="1"/>
</dbReference>
<evidence type="ECO:0000313" key="6">
    <source>
        <dbReference type="Proteomes" id="UP000001847"/>
    </source>
</evidence>
<dbReference type="Pfam" id="PF12833">
    <property type="entry name" value="HTH_18"/>
    <property type="match status" value="1"/>
</dbReference>
<dbReference type="BioCyc" id="LBIF456481:LEPBI_RS01945-MONOMER"/>
<proteinExistence type="predicted"/>
<dbReference type="InterPro" id="IPR009057">
    <property type="entry name" value="Homeodomain-like_sf"/>
</dbReference>
<evidence type="ECO:0000259" key="4">
    <source>
        <dbReference type="PROSITE" id="PS01124"/>
    </source>
</evidence>
<dbReference type="AlphaFoldDB" id="B0SJI8"/>
<dbReference type="InterPro" id="IPR050204">
    <property type="entry name" value="AraC_XylS_family_regulators"/>
</dbReference>
<dbReference type="InterPro" id="IPR046532">
    <property type="entry name" value="DUF6597"/>
</dbReference>
<protein>
    <submittedName>
        <fullName evidence="5">Putative transcriptional regulator (DNA-binding domain)</fullName>
    </submittedName>
</protein>
<dbReference type="SMART" id="SM00342">
    <property type="entry name" value="HTH_ARAC"/>
    <property type="match status" value="1"/>
</dbReference>
<keyword evidence="3" id="KW-0804">Transcription</keyword>
<dbReference type="PANTHER" id="PTHR46796">
    <property type="entry name" value="HTH-TYPE TRANSCRIPTIONAL ACTIVATOR RHAS-RELATED"/>
    <property type="match status" value="1"/>
</dbReference>
<accession>B0SJI8</accession>
<dbReference type="KEGG" id="lbi:LEPBI_I0398"/>
<dbReference type="GO" id="GO:0043565">
    <property type="term" value="F:sequence-specific DNA binding"/>
    <property type="evidence" value="ECO:0007669"/>
    <property type="project" value="InterPro"/>
</dbReference>
<name>B0SJI8_LEPBP</name>
<dbReference type="Gene3D" id="1.10.10.60">
    <property type="entry name" value="Homeodomain-like"/>
    <property type="match status" value="1"/>
</dbReference>
<dbReference type="EMBL" id="CP000786">
    <property type="protein sequence ID" value="ABZ96540.1"/>
    <property type="molecule type" value="Genomic_DNA"/>
</dbReference>
<organism evidence="5 6">
    <name type="scientific">Leptospira biflexa serovar Patoc (strain Patoc 1 / ATCC 23582 / Paris)</name>
    <dbReference type="NCBI Taxonomy" id="456481"/>
    <lineage>
        <taxon>Bacteria</taxon>
        <taxon>Pseudomonadati</taxon>
        <taxon>Spirochaetota</taxon>
        <taxon>Spirochaetia</taxon>
        <taxon>Leptospirales</taxon>
        <taxon>Leptospiraceae</taxon>
        <taxon>Leptospira</taxon>
    </lineage>
</organism>
<dbReference type="InterPro" id="IPR018060">
    <property type="entry name" value="HTH_AraC"/>
</dbReference>
<dbReference type="PROSITE" id="PS01124">
    <property type="entry name" value="HTH_ARAC_FAMILY_2"/>
    <property type="match status" value="1"/>
</dbReference>
<keyword evidence="2 5" id="KW-0238">DNA-binding</keyword>
<dbReference type="Proteomes" id="UP000001847">
    <property type="component" value="Chromosome I"/>
</dbReference>
<gene>
    <name evidence="5" type="ordered locus">LEPBI_I0398</name>
</gene>
<reference evidence="5 6" key="1">
    <citation type="journal article" date="2008" name="PLoS ONE">
        <title>Genome sequence of the saprophyte Leptospira biflexa provides insights into the evolution of Leptospira and the pathogenesis of leptospirosis.</title>
        <authorList>
            <person name="Picardeau M."/>
            <person name="Bulach D.M."/>
            <person name="Bouchier C."/>
            <person name="Zuerner R.L."/>
            <person name="Zidane N."/>
            <person name="Wilson P.J."/>
            <person name="Creno S."/>
            <person name="Kuczek E.S."/>
            <person name="Bommezzadri S."/>
            <person name="Davis J.C."/>
            <person name="McGrath A."/>
            <person name="Johnson M.J."/>
            <person name="Boursaux-Eude C."/>
            <person name="Seemann T."/>
            <person name="Rouy Z."/>
            <person name="Coppel R.L."/>
            <person name="Rood J.I."/>
            <person name="Lajus A."/>
            <person name="Davies J.K."/>
            <person name="Medigue C."/>
            <person name="Adler B."/>
        </authorList>
    </citation>
    <scope>NUCLEOTIDE SEQUENCE [LARGE SCALE GENOMIC DNA]</scope>
    <source>
        <strain evidence="6">Patoc 1 / ATCC 23582 / Paris</strain>
    </source>
</reference>
<evidence type="ECO:0000256" key="3">
    <source>
        <dbReference type="ARBA" id="ARBA00023163"/>
    </source>
</evidence>
<keyword evidence="6" id="KW-1185">Reference proteome</keyword>
<dbReference type="HOGENOM" id="CLU_066193_5_0_12"/>
<dbReference type="Pfam" id="PF20240">
    <property type="entry name" value="DUF6597"/>
    <property type="match status" value="1"/>
</dbReference>
<dbReference type="PANTHER" id="PTHR46796:SF13">
    <property type="entry name" value="HTH-TYPE TRANSCRIPTIONAL ACTIVATOR RHAS"/>
    <property type="match status" value="1"/>
</dbReference>
<dbReference type="STRING" id="456481.LEPBI_I0398"/>
<dbReference type="OrthoDB" id="323290at2"/>
<evidence type="ECO:0000313" key="5">
    <source>
        <dbReference type="EMBL" id="ABZ96540.1"/>
    </source>
</evidence>
<dbReference type="GO" id="GO:0003700">
    <property type="term" value="F:DNA-binding transcription factor activity"/>
    <property type="evidence" value="ECO:0007669"/>
    <property type="project" value="InterPro"/>
</dbReference>
<evidence type="ECO:0000256" key="1">
    <source>
        <dbReference type="ARBA" id="ARBA00023015"/>
    </source>
</evidence>
<feature type="domain" description="HTH araC/xylS-type" evidence="4">
    <location>
        <begin position="166"/>
        <end position="268"/>
    </location>
</feature>
<keyword evidence="1" id="KW-0805">Transcription regulation</keyword>